<dbReference type="NCBIfam" id="NF001923">
    <property type="entry name" value="PRK00701.1"/>
    <property type="match status" value="1"/>
</dbReference>
<dbReference type="HAMAP" id="MF_00221">
    <property type="entry name" value="NRAMP"/>
    <property type="match status" value="1"/>
</dbReference>
<feature type="transmembrane region" description="Helical" evidence="6">
    <location>
        <begin position="306"/>
        <end position="325"/>
    </location>
</feature>
<feature type="transmembrane region" description="Helical" evidence="6">
    <location>
        <begin position="137"/>
        <end position="158"/>
    </location>
</feature>
<dbReference type="EMBL" id="JAANHJ010000001">
    <property type="protein sequence ID" value="MCG6226065.1"/>
    <property type="molecule type" value="Genomic_DNA"/>
</dbReference>
<feature type="transmembrane region" description="Helical" evidence="6">
    <location>
        <begin position="33"/>
        <end position="50"/>
    </location>
</feature>
<comment type="caution">
    <text evidence="9">The sequence shown here is derived from an EMBL/GenBank/DDBJ whole genome shotgun (WGS) entry which is preliminary data.</text>
</comment>
<keyword evidence="3 6" id="KW-0812">Transmembrane</keyword>
<dbReference type="GO" id="GO:0034755">
    <property type="term" value="P:iron ion transmembrane transport"/>
    <property type="evidence" value="ECO:0007669"/>
    <property type="project" value="TreeGrafter"/>
</dbReference>
<evidence type="ECO:0000256" key="3">
    <source>
        <dbReference type="ARBA" id="ARBA00022692"/>
    </source>
</evidence>
<dbReference type="InterPro" id="IPR001046">
    <property type="entry name" value="NRAMP_fam"/>
</dbReference>
<evidence type="ECO:0000256" key="6">
    <source>
        <dbReference type="HAMAP-Rule" id="MF_00221"/>
    </source>
</evidence>
<keyword evidence="6" id="KW-1003">Cell membrane</keyword>
<keyword evidence="6" id="KW-0406">Ion transport</keyword>
<reference evidence="7 12" key="3">
    <citation type="submission" date="2020-03" db="EMBL/GenBank/DDBJ databases">
        <title>Comparative genetics of Staphylococcus warneri persistents from caprine mastitis.</title>
        <authorList>
            <person name="Franca C.A."/>
            <person name="Rosa D.S."/>
            <person name="Silva A."/>
            <person name="Rodrigues D.L.N."/>
            <person name="Santos R.G."/>
            <person name="Castillo R.E.H."/>
            <person name="Moreira M.A.S."/>
            <person name="Lima M.C."/>
            <person name="Gouveia G.V."/>
            <person name="Gouveia J.J.S."/>
            <person name="Souza R.F.S."/>
            <person name="Bertram B."/>
            <person name="Azevedo V."/>
            <person name="Costa M."/>
        </authorList>
    </citation>
    <scope>NUCLEOTIDE SEQUENCE [LARGE SCALE GENOMIC DNA]</scope>
    <source>
        <strain evidence="7 12">Cap 9.2</strain>
    </source>
</reference>
<organism evidence="9 10">
    <name type="scientific">Staphylococcus warneri</name>
    <dbReference type="NCBI Taxonomy" id="1292"/>
    <lineage>
        <taxon>Bacteria</taxon>
        <taxon>Bacillati</taxon>
        <taxon>Bacillota</taxon>
        <taxon>Bacilli</taxon>
        <taxon>Bacillales</taxon>
        <taxon>Staphylococcaceae</taxon>
        <taxon>Staphylococcus</taxon>
    </lineage>
</organism>
<dbReference type="GO" id="GO:0015293">
    <property type="term" value="F:symporter activity"/>
    <property type="evidence" value="ECO:0007669"/>
    <property type="project" value="UniProtKB-UniRule"/>
</dbReference>
<keyword evidence="5 6" id="KW-0472">Membrane</keyword>
<comment type="function">
    <text evidence="6">H(+)-stimulated, divalent metal cation uptake system.</text>
</comment>
<dbReference type="EMBL" id="QSTD01000001">
    <property type="protein sequence ID" value="RGM32375.1"/>
    <property type="molecule type" value="Genomic_DNA"/>
</dbReference>
<feature type="transmembrane region" description="Helical" evidence="6">
    <location>
        <begin position="212"/>
        <end position="232"/>
    </location>
</feature>
<dbReference type="NCBIfam" id="TIGR01197">
    <property type="entry name" value="nramp"/>
    <property type="match status" value="1"/>
</dbReference>
<dbReference type="GO" id="GO:0015086">
    <property type="term" value="F:cadmium ion transmembrane transporter activity"/>
    <property type="evidence" value="ECO:0007669"/>
    <property type="project" value="TreeGrafter"/>
</dbReference>
<dbReference type="NCBIfam" id="NF037982">
    <property type="entry name" value="Nramp_1"/>
    <property type="match status" value="1"/>
</dbReference>
<dbReference type="Proteomes" id="UP000261016">
    <property type="component" value="Unassembled WGS sequence"/>
</dbReference>
<evidence type="ECO:0000256" key="4">
    <source>
        <dbReference type="ARBA" id="ARBA00022989"/>
    </source>
</evidence>
<dbReference type="PANTHER" id="PTHR11706">
    <property type="entry name" value="SOLUTE CARRIER PROTEIN FAMILY 11 MEMBER"/>
    <property type="match status" value="1"/>
</dbReference>
<keyword evidence="4 6" id="KW-1133">Transmembrane helix</keyword>
<comment type="similarity">
    <text evidence="6">Belongs to the NRAMP family.</text>
</comment>
<gene>
    <name evidence="6" type="primary">mntH</name>
    <name evidence="8" type="ORF">D3Z30_03460</name>
    <name evidence="9" type="ORF">DXC19_02440</name>
    <name evidence="7" type="ORF">G8J23_08715</name>
</gene>
<dbReference type="Proteomes" id="UP000481807">
    <property type="component" value="Unassembled WGS sequence"/>
</dbReference>
<evidence type="ECO:0000313" key="12">
    <source>
        <dbReference type="Proteomes" id="UP000814367"/>
    </source>
</evidence>
<dbReference type="Proteomes" id="UP000814367">
    <property type="component" value="Unassembled WGS sequence"/>
</dbReference>
<name>A0A6H3FQW2_STAWA</name>
<evidence type="ECO:0000313" key="9">
    <source>
        <dbReference type="EMBL" id="RGM32375.1"/>
    </source>
</evidence>
<feature type="transmembrane region" description="Helical" evidence="6">
    <location>
        <begin position="265"/>
        <end position="286"/>
    </location>
</feature>
<dbReference type="GO" id="GO:0005384">
    <property type="term" value="F:manganese ion transmembrane transporter activity"/>
    <property type="evidence" value="ECO:0007669"/>
    <property type="project" value="TreeGrafter"/>
</dbReference>
<dbReference type="PRINTS" id="PR00447">
    <property type="entry name" value="NATRESASSCMP"/>
</dbReference>
<keyword evidence="12" id="KW-1185">Reference proteome</keyword>
<accession>A0A6H3FQW2</accession>
<evidence type="ECO:0000256" key="2">
    <source>
        <dbReference type="ARBA" id="ARBA00022448"/>
    </source>
</evidence>
<evidence type="ECO:0000256" key="5">
    <source>
        <dbReference type="ARBA" id="ARBA00023136"/>
    </source>
</evidence>
<feature type="transmembrane region" description="Helical" evidence="6">
    <location>
        <begin position="357"/>
        <end position="378"/>
    </location>
</feature>
<feature type="transmembrane region" description="Helical" evidence="6">
    <location>
        <begin position="424"/>
        <end position="442"/>
    </location>
</feature>
<evidence type="ECO:0000313" key="7">
    <source>
        <dbReference type="EMBL" id="MCG6226065.1"/>
    </source>
</evidence>
<dbReference type="RefSeq" id="WP_015365185.1">
    <property type="nucleotide sequence ID" value="NZ_CABMFV010000001.1"/>
</dbReference>
<proteinExistence type="inferred from homology"/>
<feature type="transmembrane region" description="Helical" evidence="6">
    <location>
        <begin position="62"/>
        <end position="82"/>
    </location>
</feature>
<sequence>MNKQSVDQEHQKSLDEINNTIDFDYKSNASQKLLAFLGPGLLVAVGYMDPGNWITSMQGGAQFGYTLLFVILISSLAAMLLQSMTVRLGIATGRDLAQMTRHFLSKPIAIIFWIIAELAIIATDIAEVIGSAISLNLLFNIPLIVGALITVCDVFLLLFIMKFGFRKIEAIVGTLIFTVLAIFTFEVYISSPNVLNLLNGFVPHTEIITNKGILYIALGIVGATIMPHNLYLHSSIVQSRKYDRNNNEDKAQAIKYATIDSNIQLSIAFVVNCLLLTLGAALFFGTNTDELGGFYDLYHALKTQPLLGATLGGIMSTLFAVALLASGQNSTITGTLAGQIVMEGFLRLRIPNWLRRLITRSLAVIPVIICLIIFNGNAEKIEQLLVFSQVFLSIALPFTLIPLQLATSNKKLMGPFINKTWINIISWSLIIILSILNVYLIIQTFQEL</sequence>
<dbReference type="AlphaFoldDB" id="A0A6H3FQW2"/>
<evidence type="ECO:0000313" key="10">
    <source>
        <dbReference type="Proteomes" id="UP000261016"/>
    </source>
</evidence>
<evidence type="ECO:0000256" key="1">
    <source>
        <dbReference type="ARBA" id="ARBA00004141"/>
    </source>
</evidence>
<dbReference type="PANTHER" id="PTHR11706:SF33">
    <property type="entry name" value="NATURAL RESISTANCE-ASSOCIATED MACROPHAGE PROTEIN 2"/>
    <property type="match status" value="1"/>
</dbReference>
<comment type="subcellular location">
    <subcellularLocation>
        <location evidence="6">Cell membrane</location>
        <topology evidence="6">Multi-pass membrane protein</topology>
    </subcellularLocation>
    <subcellularLocation>
        <location evidence="1">Membrane</location>
        <topology evidence="1">Multi-pass membrane protein</topology>
    </subcellularLocation>
</comment>
<evidence type="ECO:0000313" key="8">
    <source>
        <dbReference type="EMBL" id="NBH30035.1"/>
    </source>
</evidence>
<reference evidence="8 11" key="2">
    <citation type="submission" date="2018-08" db="EMBL/GenBank/DDBJ databases">
        <title>Murine metabolic-syndrome-specific gut microbial biobank.</title>
        <authorList>
            <person name="Liu C."/>
        </authorList>
    </citation>
    <scope>NUCLEOTIDE SEQUENCE [LARGE SCALE GENOMIC DNA]</scope>
    <source>
        <strain evidence="8 11">1XD21-27</strain>
    </source>
</reference>
<keyword evidence="6" id="KW-0769">Symport</keyword>
<evidence type="ECO:0000313" key="11">
    <source>
        <dbReference type="Proteomes" id="UP000481807"/>
    </source>
</evidence>
<feature type="transmembrane region" description="Helical" evidence="6">
    <location>
        <begin position="384"/>
        <end position="403"/>
    </location>
</feature>
<dbReference type="GO" id="GO:0005886">
    <property type="term" value="C:plasma membrane"/>
    <property type="evidence" value="ECO:0007669"/>
    <property type="project" value="UniProtKB-SubCell"/>
</dbReference>
<keyword evidence="2 6" id="KW-0813">Transport</keyword>
<reference evidence="9 10" key="1">
    <citation type="submission" date="2018-08" db="EMBL/GenBank/DDBJ databases">
        <title>A genome reference for cultivated species of the human gut microbiota.</title>
        <authorList>
            <person name="Zou Y."/>
            <person name="Xue W."/>
            <person name="Luo G."/>
        </authorList>
    </citation>
    <scope>NUCLEOTIDE SEQUENCE [LARGE SCALE GENOMIC DNA]</scope>
    <source>
        <strain evidence="9 10">OM08-17AT</strain>
    </source>
</reference>
<feature type="transmembrane region" description="Helical" evidence="6">
    <location>
        <begin position="170"/>
        <end position="189"/>
    </location>
</feature>
<dbReference type="EMBL" id="QXWP01000002">
    <property type="protein sequence ID" value="NBH30035.1"/>
    <property type="molecule type" value="Genomic_DNA"/>
</dbReference>
<dbReference type="Pfam" id="PF01566">
    <property type="entry name" value="Nramp"/>
    <property type="match status" value="1"/>
</dbReference>
<protein>
    <recommendedName>
        <fullName evidence="6">Divalent metal cation transporter MntH</fullName>
    </recommendedName>
</protein>
<dbReference type="GO" id="GO:0046872">
    <property type="term" value="F:metal ion binding"/>
    <property type="evidence" value="ECO:0007669"/>
    <property type="project" value="UniProtKB-UniRule"/>
</dbReference>
<feature type="transmembrane region" description="Helical" evidence="6">
    <location>
        <begin position="103"/>
        <end position="125"/>
    </location>
</feature>